<evidence type="ECO:0000313" key="2">
    <source>
        <dbReference type="EMBL" id="GAA4687790.1"/>
    </source>
</evidence>
<dbReference type="Gene3D" id="3.40.1080.10">
    <property type="entry name" value="Glutaconate Coenzyme A-transferase"/>
    <property type="match status" value="1"/>
</dbReference>
<dbReference type="InterPro" id="IPR004165">
    <property type="entry name" value="CoA_trans_fam_I"/>
</dbReference>
<name>A0ABP8WGE6_9PSEU</name>
<comment type="caution">
    <text evidence="2">The sequence shown here is derived from an EMBL/GenBank/DDBJ whole genome shotgun (WGS) entry which is preliminary data.</text>
</comment>
<dbReference type="Pfam" id="PF01144">
    <property type="entry name" value="CoA_trans"/>
    <property type="match status" value="1"/>
</dbReference>
<accession>A0ABP8WGE6</accession>
<dbReference type="EMBL" id="BAABIC010000007">
    <property type="protein sequence ID" value="GAA4687790.1"/>
    <property type="molecule type" value="Genomic_DNA"/>
</dbReference>
<keyword evidence="3" id="KW-1185">Reference proteome</keyword>
<dbReference type="Proteomes" id="UP001500325">
    <property type="component" value="Unassembled WGS sequence"/>
</dbReference>
<sequence>MSDQMLVTAARLLGDGEVCVAGCGPARRAARLARATHAPGLTVLGDDGTVDGVPAATAGAAEFAAYWLQGGRVDVGLLAADQVDAFGNVNTTVLGEYDEPTARLSGAGAAAEIATGAGRVVVLLPHRLSAFVERVDFVTAPGALTGPLDRAQVGLRGAGPVAVVTDLGVLRPDPATAELVLTEVHPGVSVDRVRAETGWPLEVADEVGVTAPPTAAEVAALRAG</sequence>
<protein>
    <submittedName>
        <fullName evidence="2">CoA-transferase subunit beta</fullName>
    </submittedName>
</protein>
<dbReference type="SMART" id="SM00882">
    <property type="entry name" value="CoA_trans"/>
    <property type="match status" value="1"/>
</dbReference>
<organism evidence="2 3">
    <name type="scientific">Pseudonocardia yuanmonensis</name>
    <dbReference type="NCBI Taxonomy" id="1095914"/>
    <lineage>
        <taxon>Bacteria</taxon>
        <taxon>Bacillati</taxon>
        <taxon>Actinomycetota</taxon>
        <taxon>Actinomycetes</taxon>
        <taxon>Pseudonocardiales</taxon>
        <taxon>Pseudonocardiaceae</taxon>
        <taxon>Pseudonocardia</taxon>
    </lineage>
</organism>
<dbReference type="InterPro" id="IPR037171">
    <property type="entry name" value="NagB/RpiA_transferase-like"/>
</dbReference>
<evidence type="ECO:0000313" key="3">
    <source>
        <dbReference type="Proteomes" id="UP001500325"/>
    </source>
</evidence>
<dbReference type="SUPFAM" id="SSF100950">
    <property type="entry name" value="NagB/RpiA/CoA transferase-like"/>
    <property type="match status" value="1"/>
</dbReference>
<gene>
    <name evidence="2" type="ORF">GCM10023215_24450</name>
</gene>
<proteinExistence type="inferred from homology"/>
<reference evidence="3" key="1">
    <citation type="journal article" date="2019" name="Int. J. Syst. Evol. Microbiol.">
        <title>The Global Catalogue of Microorganisms (GCM) 10K type strain sequencing project: providing services to taxonomists for standard genome sequencing and annotation.</title>
        <authorList>
            <consortium name="The Broad Institute Genomics Platform"/>
            <consortium name="The Broad Institute Genome Sequencing Center for Infectious Disease"/>
            <person name="Wu L."/>
            <person name="Ma J."/>
        </authorList>
    </citation>
    <scope>NUCLEOTIDE SEQUENCE [LARGE SCALE GENOMIC DNA]</scope>
    <source>
        <strain evidence="3">JCM 18055</strain>
    </source>
</reference>
<comment type="similarity">
    <text evidence="1">Belongs to the 3-oxoacid CoA-transferase subunit B family.</text>
</comment>
<dbReference type="PANTHER" id="PTHR43293">
    <property type="entry name" value="ACETATE COA-TRANSFERASE YDIF"/>
    <property type="match status" value="1"/>
</dbReference>
<dbReference type="PANTHER" id="PTHR43293:SF3">
    <property type="entry name" value="CHOLESTEROL RING-CLEAVING HYDROLASE IPDB SUBUNIT"/>
    <property type="match status" value="1"/>
</dbReference>
<evidence type="ECO:0000256" key="1">
    <source>
        <dbReference type="ARBA" id="ARBA00007047"/>
    </source>
</evidence>